<evidence type="ECO:0000313" key="9">
    <source>
        <dbReference type="Proteomes" id="UP000038045"/>
    </source>
</evidence>
<reference evidence="10" key="1">
    <citation type="submission" date="2017-02" db="UniProtKB">
        <authorList>
            <consortium name="WormBaseParasite"/>
        </authorList>
    </citation>
    <scope>IDENTIFICATION</scope>
</reference>
<sequence>MIFAVFIGIPLGLFAGLKPENPFAKLISTGSILGFSLPTFWVGLLLIMTFSVSLFANAKSYSEPEVFGDEWVEANNYDQTDLEALHRQYSGLFPANFLGWPAADYDFQRVTRAVACQRTRYNSASLRCGMVIPDPRWSASYVAACNQSGDV</sequence>
<keyword evidence="2" id="KW-0813">Transport</keyword>
<evidence type="ECO:0000256" key="4">
    <source>
        <dbReference type="ARBA" id="ARBA00022692"/>
    </source>
</evidence>
<comment type="subcellular location">
    <subcellularLocation>
        <location evidence="1">Cell membrane</location>
        <topology evidence="1">Multi-pass membrane protein</topology>
    </subcellularLocation>
</comment>
<proteinExistence type="predicted"/>
<dbReference type="InterPro" id="IPR000515">
    <property type="entry name" value="MetI-like"/>
</dbReference>
<evidence type="ECO:0000313" key="10">
    <source>
        <dbReference type="WBParaSite" id="PTRK_0000335200.1"/>
    </source>
</evidence>
<dbReference type="GO" id="GO:0055085">
    <property type="term" value="P:transmembrane transport"/>
    <property type="evidence" value="ECO:0007669"/>
    <property type="project" value="InterPro"/>
</dbReference>
<keyword evidence="6 7" id="KW-0472">Membrane</keyword>
<evidence type="ECO:0000256" key="3">
    <source>
        <dbReference type="ARBA" id="ARBA00022475"/>
    </source>
</evidence>
<dbReference type="AlphaFoldDB" id="A0A0N4Z838"/>
<dbReference type="Pfam" id="PF00528">
    <property type="entry name" value="BPD_transp_1"/>
    <property type="match status" value="1"/>
</dbReference>
<evidence type="ECO:0000256" key="1">
    <source>
        <dbReference type="ARBA" id="ARBA00004651"/>
    </source>
</evidence>
<evidence type="ECO:0000259" key="8">
    <source>
        <dbReference type="Pfam" id="PF00528"/>
    </source>
</evidence>
<accession>A0A0N4Z838</accession>
<protein>
    <submittedName>
        <fullName evidence="10">ABC transmembrane type-1 domain-containing protein</fullName>
    </submittedName>
</protein>
<evidence type="ECO:0000256" key="5">
    <source>
        <dbReference type="ARBA" id="ARBA00022989"/>
    </source>
</evidence>
<keyword evidence="5 7" id="KW-1133">Transmembrane helix</keyword>
<dbReference type="PANTHER" id="PTHR43163">
    <property type="entry name" value="DIPEPTIDE TRANSPORT SYSTEM PERMEASE PROTEIN DPPB-RELATED"/>
    <property type="match status" value="1"/>
</dbReference>
<feature type="domain" description="ABC transmembrane type-1" evidence="8">
    <location>
        <begin position="8"/>
        <end position="62"/>
    </location>
</feature>
<keyword evidence="4 7" id="KW-0812">Transmembrane</keyword>
<dbReference type="PANTHER" id="PTHR43163:SF6">
    <property type="entry name" value="DIPEPTIDE TRANSPORT SYSTEM PERMEASE PROTEIN DPPB-RELATED"/>
    <property type="match status" value="1"/>
</dbReference>
<dbReference type="CDD" id="cd06261">
    <property type="entry name" value="TM_PBP2"/>
    <property type="match status" value="1"/>
</dbReference>
<dbReference type="Proteomes" id="UP000038045">
    <property type="component" value="Unplaced"/>
</dbReference>
<keyword evidence="9" id="KW-1185">Reference proteome</keyword>
<keyword evidence="3" id="KW-1003">Cell membrane</keyword>
<name>A0A0N4Z838_PARTI</name>
<evidence type="ECO:0000256" key="7">
    <source>
        <dbReference type="SAM" id="Phobius"/>
    </source>
</evidence>
<dbReference type="GO" id="GO:0005886">
    <property type="term" value="C:plasma membrane"/>
    <property type="evidence" value="ECO:0007669"/>
    <property type="project" value="UniProtKB-SubCell"/>
</dbReference>
<evidence type="ECO:0000256" key="6">
    <source>
        <dbReference type="ARBA" id="ARBA00023136"/>
    </source>
</evidence>
<organism evidence="9 10">
    <name type="scientific">Parastrongyloides trichosuri</name>
    <name type="common">Possum-specific nematode worm</name>
    <dbReference type="NCBI Taxonomy" id="131310"/>
    <lineage>
        <taxon>Eukaryota</taxon>
        <taxon>Metazoa</taxon>
        <taxon>Ecdysozoa</taxon>
        <taxon>Nematoda</taxon>
        <taxon>Chromadorea</taxon>
        <taxon>Rhabditida</taxon>
        <taxon>Tylenchina</taxon>
        <taxon>Panagrolaimomorpha</taxon>
        <taxon>Strongyloidoidea</taxon>
        <taxon>Strongyloididae</taxon>
        <taxon>Parastrongyloides</taxon>
    </lineage>
</organism>
<dbReference type="WBParaSite" id="PTRK_0000335200.1">
    <property type="protein sequence ID" value="PTRK_0000335200.1"/>
    <property type="gene ID" value="PTRK_0000335200"/>
</dbReference>
<evidence type="ECO:0000256" key="2">
    <source>
        <dbReference type="ARBA" id="ARBA00022448"/>
    </source>
</evidence>
<feature type="transmembrane region" description="Helical" evidence="7">
    <location>
        <begin position="35"/>
        <end position="56"/>
    </location>
</feature>